<feature type="region of interest" description="Disordered" evidence="1">
    <location>
        <begin position="1"/>
        <end position="68"/>
    </location>
</feature>
<proteinExistence type="predicted"/>
<name>A0A699GIB6_TANCI</name>
<sequence length="1381" mass="152668">MIFALSTQKSRAWNNDSGISRSPSEVPASPRAALSRLSRHVRRGVTPDRATGGARGRAQGRVPAAQRRDHPVHLLAAQRRGARRFRHRCGRRDDAVLPHRRPPGGVARRRAARAGRRARAQFHRGRNGGAGLSFRLARAVGAVRTAPGAARLLSEGVGARHHRPEPAAVSERVPGAGPARGVPPRLPGTRAARVAKGGGVVFGHYAAIHVAAAAAGCGGGAVGEKVPPAVAEVVAEIGLRRNRRHLHAFDAAVRVERERHVCIGIEVALLPAHDEGVVLEVLELSRQIGRARKAHDAFAVFFLDAGRAVPRILVLAVVRRQRQRWRRLRGTRRHFLRLPFHFLPVRRRFLIRIQLDPVAGRHLQVLVENAPVQRRHRRSVFGVGQNGDAQFFLRHHQHRRIKALQRAAVHDELAALVVAQRKAQSIRREIGLGGGQRGLRLADAHRRLLAPQLGQLRGADQLFAVRGFAVVEQGGHPAREVFGAGVDAHRAHGVRHGHRFHDCRPAVDLAVRGRVVSGRQHVGHAGFGAGHAHRRQDAVVNRLSPRLAVLFRDDLAGHDVQQIVVGVAVAEARRRLDVPEFRDDLVGRKFGARPPQQIPGAQSQAAAVREQVAHRHGAGHVRIVHLEARQMHGDRVVPFQLALVHQHGQCRSRKPLGVGRHLEQGLAIDGRGVAQLAHAVALGRDDFSILDDGNRHARHVEGFQRQLDVGVEIVGRDGGGSRRGDCLAGHAHRCERQRQCGGDQGTGNDHGLFLELFIDRCLRHRMVMIARLGVERPRPLRLGRILEQRRVQRHHELLPAHAHEEFRQRLAHVVTRLDGRQVEAERDLVVAAFRQREVLIELLQLRGRGLAVDVVQEVHPFERHPALAIEAGRGQFAAQPGVALFVQRGQARRGRTHGVGGNAGAVQPLVQLYLRHVFGMRVEQVFLQVVHELLGGGRLECVRVEPAAQECVERLAAGALLERAQEPGALRINQAAVRVRRRIDIGTARGQRLLGGCNGRQRRQRLFLLHLQVHLGDFRAVDFFHDAGGDVGGKTFVEPHVLPRRVGHQVAGPRVRQFMRDQVHQAFVAGDHGGREEGQARIFHAAVRERRRQHDHVVPVPPVRAIQALGRFDHFFGVGQLARCGLDTRRFGVDGRARAERAHVDFADGDRQQIRWNRLRHLELPAARAGGLGVVVGAHEHPQSGGRVDARAVGKAHGRRILHRRPRTGVDVLRLAEHERTLARHGLRRRHPLQRGGRRRGAIVHAHLLRLERQRDAQGASLLQVELVEHVRRGRPAAVRIEHLHPRDIELLGIEHQRARRFVDPVQGQFGVAGQGLAAEVGLQVQIQVAGAHLVVTGVAQRIGVGDGRSQRHQCGQHERGQGLLDLHGDLFYVGLKRGAE</sequence>
<feature type="region of interest" description="Disordered" evidence="1">
    <location>
        <begin position="157"/>
        <end position="188"/>
    </location>
</feature>
<feature type="compositionally biased region" description="Low complexity" evidence="1">
    <location>
        <begin position="172"/>
        <end position="183"/>
    </location>
</feature>
<feature type="compositionally biased region" description="Polar residues" evidence="1">
    <location>
        <begin position="1"/>
        <end position="23"/>
    </location>
</feature>
<evidence type="ECO:0000256" key="1">
    <source>
        <dbReference type="SAM" id="MobiDB-lite"/>
    </source>
</evidence>
<protein>
    <submittedName>
        <fullName evidence="2">Uncharacterized protein</fullName>
    </submittedName>
</protein>
<comment type="caution">
    <text evidence="2">The sequence shown here is derived from an EMBL/GenBank/DDBJ whole genome shotgun (WGS) entry which is preliminary data.</text>
</comment>
<organism evidence="2">
    <name type="scientific">Tanacetum cinerariifolium</name>
    <name type="common">Dalmatian daisy</name>
    <name type="synonym">Chrysanthemum cinerariifolium</name>
    <dbReference type="NCBI Taxonomy" id="118510"/>
    <lineage>
        <taxon>Eukaryota</taxon>
        <taxon>Viridiplantae</taxon>
        <taxon>Streptophyta</taxon>
        <taxon>Embryophyta</taxon>
        <taxon>Tracheophyta</taxon>
        <taxon>Spermatophyta</taxon>
        <taxon>Magnoliopsida</taxon>
        <taxon>eudicotyledons</taxon>
        <taxon>Gunneridae</taxon>
        <taxon>Pentapetalae</taxon>
        <taxon>asterids</taxon>
        <taxon>campanulids</taxon>
        <taxon>Asterales</taxon>
        <taxon>Asteraceae</taxon>
        <taxon>Asteroideae</taxon>
        <taxon>Anthemideae</taxon>
        <taxon>Anthemidinae</taxon>
        <taxon>Tanacetum</taxon>
    </lineage>
</organism>
<feature type="compositionally biased region" description="Low complexity" evidence="1">
    <location>
        <begin position="49"/>
        <end position="65"/>
    </location>
</feature>
<reference evidence="2" key="1">
    <citation type="journal article" date="2019" name="Sci. Rep.">
        <title>Draft genome of Tanacetum cinerariifolium, the natural source of mosquito coil.</title>
        <authorList>
            <person name="Yamashiro T."/>
            <person name="Shiraishi A."/>
            <person name="Satake H."/>
            <person name="Nakayama K."/>
        </authorList>
    </citation>
    <scope>NUCLEOTIDE SEQUENCE</scope>
</reference>
<dbReference type="EMBL" id="BKCJ010000008">
    <property type="protein sequence ID" value="GEU28508.1"/>
    <property type="molecule type" value="Genomic_DNA"/>
</dbReference>
<gene>
    <name evidence="2" type="ORF">Tci_000486</name>
</gene>
<evidence type="ECO:0000313" key="2">
    <source>
        <dbReference type="EMBL" id="GEU28508.1"/>
    </source>
</evidence>
<accession>A0A699GIB6</accession>